<keyword evidence="9" id="KW-1185">Reference proteome</keyword>
<organism evidence="8 9">
    <name type="scientific">Heracleum sosnowskyi</name>
    <dbReference type="NCBI Taxonomy" id="360622"/>
    <lineage>
        <taxon>Eukaryota</taxon>
        <taxon>Viridiplantae</taxon>
        <taxon>Streptophyta</taxon>
        <taxon>Embryophyta</taxon>
        <taxon>Tracheophyta</taxon>
        <taxon>Spermatophyta</taxon>
        <taxon>Magnoliopsida</taxon>
        <taxon>eudicotyledons</taxon>
        <taxon>Gunneridae</taxon>
        <taxon>Pentapetalae</taxon>
        <taxon>asterids</taxon>
        <taxon>campanulids</taxon>
        <taxon>Apiales</taxon>
        <taxon>Apiaceae</taxon>
        <taxon>Apioideae</taxon>
        <taxon>apioid superclade</taxon>
        <taxon>Tordylieae</taxon>
        <taxon>Tordyliinae</taxon>
        <taxon>Heracleum</taxon>
    </lineage>
</organism>
<proteinExistence type="predicted"/>
<dbReference type="PROSITE" id="PS51754">
    <property type="entry name" value="OVATE"/>
    <property type="match status" value="1"/>
</dbReference>
<dbReference type="EMBL" id="JAUIZM010000015">
    <property type="protein sequence ID" value="KAK1352650.1"/>
    <property type="molecule type" value="Genomic_DNA"/>
</dbReference>
<dbReference type="PANTHER" id="PTHR33057">
    <property type="entry name" value="TRANSCRIPTION REPRESSOR OFP7-RELATED"/>
    <property type="match status" value="1"/>
</dbReference>
<feature type="domain" description="OVATE" evidence="7">
    <location>
        <begin position="105"/>
        <end position="168"/>
    </location>
</feature>
<dbReference type="AlphaFoldDB" id="A0AAD8LW19"/>
<evidence type="ECO:0000256" key="5">
    <source>
        <dbReference type="ARBA" id="ARBA00023242"/>
    </source>
</evidence>
<protein>
    <recommendedName>
        <fullName evidence="6">Transcription repressor</fullName>
    </recommendedName>
    <alternativeName>
        <fullName evidence="6">Ovate family protein</fullName>
    </alternativeName>
</protein>
<dbReference type="InterPro" id="IPR038933">
    <property type="entry name" value="Ovate"/>
</dbReference>
<dbReference type="GO" id="GO:0045892">
    <property type="term" value="P:negative regulation of DNA-templated transcription"/>
    <property type="evidence" value="ECO:0007669"/>
    <property type="project" value="UniProtKB-UniRule"/>
</dbReference>
<evidence type="ECO:0000313" key="8">
    <source>
        <dbReference type="EMBL" id="KAK1352650.1"/>
    </source>
</evidence>
<dbReference type="Pfam" id="PF04844">
    <property type="entry name" value="Ovate"/>
    <property type="match status" value="1"/>
</dbReference>
<name>A0AAD8LW19_9APIA</name>
<sequence>MPKTLGKNLNLCFKKMINSQASPPHEEGDHSHFLMKSFNSLYDPTTSFEPYTATPDFATAYASQRFFFSSPGRSNSIVDSTSSLASTSSSSLLPEHDTLSGGIAVPTLSPDPYLDFFRSMQDMVEAYGLTDLKTNYNNLHELFRCYLSLNPKSTHKYIVRAFTDLLISLMTTSPPLECGLNRQHDL</sequence>
<keyword evidence="3 6" id="KW-0805">Transcription regulation</keyword>
<comment type="caution">
    <text evidence="8">The sequence shown here is derived from an EMBL/GenBank/DDBJ whole genome shotgun (WGS) entry which is preliminary data.</text>
</comment>
<dbReference type="InterPro" id="IPR006458">
    <property type="entry name" value="Ovate_C"/>
</dbReference>
<dbReference type="GO" id="GO:0005634">
    <property type="term" value="C:nucleus"/>
    <property type="evidence" value="ECO:0007669"/>
    <property type="project" value="UniProtKB-SubCell"/>
</dbReference>
<reference evidence="8" key="2">
    <citation type="submission" date="2023-05" db="EMBL/GenBank/DDBJ databases">
        <authorList>
            <person name="Schelkunov M.I."/>
        </authorList>
    </citation>
    <scope>NUCLEOTIDE SEQUENCE</scope>
    <source>
        <strain evidence="8">Hsosn_3</strain>
        <tissue evidence="8">Leaf</tissue>
    </source>
</reference>
<dbReference type="Proteomes" id="UP001237642">
    <property type="component" value="Unassembled WGS sequence"/>
</dbReference>
<keyword evidence="2 6" id="KW-0678">Repressor</keyword>
<keyword evidence="4 6" id="KW-0804">Transcription</keyword>
<comment type="function">
    <text evidence="6">Transcriptional repressor that regulates multiple aspects of plant growth and development.</text>
</comment>
<evidence type="ECO:0000256" key="4">
    <source>
        <dbReference type="ARBA" id="ARBA00023163"/>
    </source>
</evidence>
<evidence type="ECO:0000256" key="1">
    <source>
        <dbReference type="ARBA" id="ARBA00004123"/>
    </source>
</evidence>
<accession>A0AAD8LW19</accession>
<dbReference type="NCBIfam" id="TIGR01568">
    <property type="entry name" value="A_thal_3678"/>
    <property type="match status" value="1"/>
</dbReference>
<comment type="subcellular location">
    <subcellularLocation>
        <location evidence="1 6">Nucleus</location>
    </subcellularLocation>
</comment>
<evidence type="ECO:0000259" key="7">
    <source>
        <dbReference type="PROSITE" id="PS51754"/>
    </source>
</evidence>
<evidence type="ECO:0000313" key="9">
    <source>
        <dbReference type="Proteomes" id="UP001237642"/>
    </source>
</evidence>
<dbReference type="PANTHER" id="PTHR33057:SF21">
    <property type="entry name" value="TRANSCRIPTION REPRESSOR"/>
    <property type="match status" value="1"/>
</dbReference>
<evidence type="ECO:0000256" key="2">
    <source>
        <dbReference type="ARBA" id="ARBA00022491"/>
    </source>
</evidence>
<evidence type="ECO:0000256" key="6">
    <source>
        <dbReference type="RuleBase" id="RU367028"/>
    </source>
</evidence>
<reference evidence="8" key="1">
    <citation type="submission" date="2023-02" db="EMBL/GenBank/DDBJ databases">
        <title>Genome of toxic invasive species Heracleum sosnowskyi carries increased number of genes despite the absence of recent whole-genome duplications.</title>
        <authorList>
            <person name="Schelkunov M."/>
            <person name="Shtratnikova V."/>
            <person name="Makarenko M."/>
            <person name="Klepikova A."/>
            <person name="Omelchenko D."/>
            <person name="Novikova G."/>
            <person name="Obukhova E."/>
            <person name="Bogdanov V."/>
            <person name="Penin A."/>
            <person name="Logacheva M."/>
        </authorList>
    </citation>
    <scope>NUCLEOTIDE SEQUENCE</scope>
    <source>
        <strain evidence="8">Hsosn_3</strain>
        <tissue evidence="8">Leaf</tissue>
    </source>
</reference>
<evidence type="ECO:0000256" key="3">
    <source>
        <dbReference type="ARBA" id="ARBA00023015"/>
    </source>
</evidence>
<keyword evidence="5 6" id="KW-0539">Nucleus</keyword>
<gene>
    <name evidence="8" type="ORF">POM88_053081</name>
</gene>